<keyword evidence="1" id="KW-0732">Signal</keyword>
<dbReference type="InterPro" id="IPR008965">
    <property type="entry name" value="CBM2/CBM3_carb-bd_dom_sf"/>
</dbReference>
<evidence type="ECO:0008006" key="4">
    <source>
        <dbReference type="Google" id="ProtNLM"/>
    </source>
</evidence>
<dbReference type="AlphaFoldDB" id="A0AA41W8D5"/>
<name>A0AA41W8D5_9GAMM</name>
<dbReference type="RefSeq" id="WP_251261716.1">
    <property type="nucleotide sequence ID" value="NZ_JAMQGP010000004.1"/>
</dbReference>
<gene>
    <name evidence="2" type="ORF">NAF29_11535</name>
</gene>
<comment type="caution">
    <text evidence="2">The sequence shown here is derived from an EMBL/GenBank/DDBJ whole genome shotgun (WGS) entry which is preliminary data.</text>
</comment>
<dbReference type="GO" id="GO:0030246">
    <property type="term" value="F:carbohydrate binding"/>
    <property type="evidence" value="ECO:0007669"/>
    <property type="project" value="InterPro"/>
</dbReference>
<evidence type="ECO:0000256" key="1">
    <source>
        <dbReference type="SAM" id="SignalP"/>
    </source>
</evidence>
<feature type="chain" id="PRO_5041449302" description="PEP-CTERM protein-sorting domain-containing protein" evidence="1">
    <location>
        <begin position="24"/>
        <end position="178"/>
    </location>
</feature>
<dbReference type="Proteomes" id="UP001165393">
    <property type="component" value="Unassembled WGS sequence"/>
</dbReference>
<evidence type="ECO:0000313" key="2">
    <source>
        <dbReference type="EMBL" id="MCM2680298.1"/>
    </source>
</evidence>
<feature type="signal peptide" evidence="1">
    <location>
        <begin position="1"/>
        <end position="23"/>
    </location>
</feature>
<sequence length="178" mass="19402">MSHHINTWAPLALILCSSFSATASVISTEFDQTDYAAGDNVAMDVFVNAANPDIMWLDFDLEFNDTELLFEQFDFTSEVINSSFYADAYDFFGAAPLTISVEFADSWDNALSRSFKLGTASFSALANTIPSASLGYFSAEDANGNTIEQTQIPEPPAWALVGLSLMMLGAARKKHPLK</sequence>
<reference evidence="2 3" key="1">
    <citation type="journal article" date="2013" name="Antonie Van Leeuwenhoek">
        <title>Echinimonas agarilytica gen. nov., sp. nov., a new gammaproteobacterium isolated from the sea urchin Strongylocentrotus intermedius.</title>
        <authorList>
            <person name="Nedashkovskaya O.I."/>
            <person name="Stenkova A.M."/>
            <person name="Zhukova N.V."/>
            <person name="Van Trappen S."/>
            <person name="Lee J.S."/>
            <person name="Kim S.B."/>
        </authorList>
    </citation>
    <scope>NUCLEOTIDE SEQUENCE [LARGE SCALE GENOMIC DNA]</scope>
    <source>
        <strain evidence="2 3">KMM 6351</strain>
    </source>
</reference>
<dbReference type="EMBL" id="JAMQGP010000004">
    <property type="protein sequence ID" value="MCM2680298.1"/>
    <property type="molecule type" value="Genomic_DNA"/>
</dbReference>
<evidence type="ECO:0000313" key="3">
    <source>
        <dbReference type="Proteomes" id="UP001165393"/>
    </source>
</evidence>
<protein>
    <recommendedName>
        <fullName evidence="4">PEP-CTERM protein-sorting domain-containing protein</fullName>
    </recommendedName>
</protein>
<organism evidence="2 3">
    <name type="scientific">Echinimonas agarilytica</name>
    <dbReference type="NCBI Taxonomy" id="1215918"/>
    <lineage>
        <taxon>Bacteria</taxon>
        <taxon>Pseudomonadati</taxon>
        <taxon>Pseudomonadota</taxon>
        <taxon>Gammaproteobacteria</taxon>
        <taxon>Alteromonadales</taxon>
        <taxon>Echinimonadaceae</taxon>
        <taxon>Echinimonas</taxon>
    </lineage>
</organism>
<accession>A0AA41W8D5</accession>
<dbReference type="SUPFAM" id="SSF49384">
    <property type="entry name" value="Carbohydrate-binding domain"/>
    <property type="match status" value="1"/>
</dbReference>
<proteinExistence type="predicted"/>
<keyword evidence="3" id="KW-1185">Reference proteome</keyword>